<feature type="compositionally biased region" description="Polar residues" evidence="12">
    <location>
        <begin position="300"/>
        <end position="311"/>
    </location>
</feature>
<keyword evidence="5 11" id="KW-0863">Zinc-finger</keyword>
<evidence type="ECO:0000256" key="3">
    <source>
        <dbReference type="ARBA" id="ARBA00022723"/>
    </source>
</evidence>
<dbReference type="STRING" id="33528.ENSGAFP00000029552"/>
<dbReference type="Pfam" id="PF00096">
    <property type="entry name" value="zf-C2H2"/>
    <property type="match status" value="1"/>
</dbReference>
<evidence type="ECO:0000256" key="4">
    <source>
        <dbReference type="ARBA" id="ARBA00022737"/>
    </source>
</evidence>
<dbReference type="GO" id="GO:0008270">
    <property type="term" value="F:zinc ion binding"/>
    <property type="evidence" value="ECO:0007669"/>
    <property type="project" value="UniProtKB-KW"/>
</dbReference>
<dbReference type="SUPFAM" id="SSF57667">
    <property type="entry name" value="beta-beta-alpha zinc fingers"/>
    <property type="match status" value="3"/>
</dbReference>
<feature type="compositionally biased region" description="Polar residues" evidence="12">
    <location>
        <begin position="835"/>
        <end position="848"/>
    </location>
</feature>
<feature type="region of interest" description="Disordered" evidence="12">
    <location>
        <begin position="388"/>
        <end position="433"/>
    </location>
</feature>
<feature type="domain" description="C2H2-type" evidence="13">
    <location>
        <begin position="203"/>
        <end position="230"/>
    </location>
</feature>
<evidence type="ECO:0000256" key="11">
    <source>
        <dbReference type="PROSITE-ProRule" id="PRU00042"/>
    </source>
</evidence>
<feature type="compositionally biased region" description="Polar residues" evidence="12">
    <location>
        <begin position="400"/>
        <end position="415"/>
    </location>
</feature>
<feature type="compositionally biased region" description="Pro residues" evidence="12">
    <location>
        <begin position="512"/>
        <end position="522"/>
    </location>
</feature>
<feature type="region of interest" description="Disordered" evidence="12">
    <location>
        <begin position="718"/>
        <end position="738"/>
    </location>
</feature>
<evidence type="ECO:0000256" key="7">
    <source>
        <dbReference type="ARBA" id="ARBA00023015"/>
    </source>
</evidence>
<feature type="domain" description="C2H2-type" evidence="13">
    <location>
        <begin position="445"/>
        <end position="472"/>
    </location>
</feature>
<keyword evidence="10" id="KW-0539">Nucleus</keyword>
<feature type="region of interest" description="Disordered" evidence="12">
    <location>
        <begin position="492"/>
        <end position="533"/>
    </location>
</feature>
<evidence type="ECO:0000259" key="13">
    <source>
        <dbReference type="PROSITE" id="PS50157"/>
    </source>
</evidence>
<feature type="compositionally biased region" description="Polar residues" evidence="12">
    <location>
        <begin position="720"/>
        <end position="738"/>
    </location>
</feature>
<dbReference type="Pfam" id="PF23561">
    <property type="entry name" value="zf-C2H2_15"/>
    <property type="match status" value="1"/>
</dbReference>
<feature type="region of interest" description="Disordered" evidence="12">
    <location>
        <begin position="790"/>
        <end position="848"/>
    </location>
</feature>
<keyword evidence="3" id="KW-0479">Metal-binding</keyword>
<keyword evidence="9" id="KW-0804">Transcription</keyword>
<feature type="compositionally biased region" description="Pro residues" evidence="12">
    <location>
        <begin position="680"/>
        <end position="689"/>
    </location>
</feature>
<evidence type="ECO:0000256" key="9">
    <source>
        <dbReference type="ARBA" id="ARBA00023163"/>
    </source>
</evidence>
<evidence type="ECO:0000256" key="12">
    <source>
        <dbReference type="SAM" id="MobiDB-lite"/>
    </source>
</evidence>
<dbReference type="InterPro" id="IPR056436">
    <property type="entry name" value="Znf-C2H2_ZIC1-5/GLI1-3-like"/>
</dbReference>
<accession>A0A315WPQ1</accession>
<reference evidence="14 15" key="1">
    <citation type="journal article" date="2018" name="G3 (Bethesda)">
        <title>A High-Quality Reference Genome for the Invasive Mosquitofish Gambusia affinis Using a Chicago Library.</title>
        <authorList>
            <person name="Hoffberg S.L."/>
            <person name="Troendle N.J."/>
            <person name="Glenn T.C."/>
            <person name="Mahmud O."/>
            <person name="Louha S."/>
            <person name="Chalopin D."/>
            <person name="Bennetzen J.L."/>
            <person name="Mauricio R."/>
        </authorList>
    </citation>
    <scope>NUCLEOTIDE SEQUENCE [LARGE SCALE GENOMIC DNA]</scope>
    <source>
        <strain evidence="14">NE01/NJP1002.9</strain>
        <tissue evidence="14">Muscle</tissue>
    </source>
</reference>
<dbReference type="PROSITE" id="PS50157">
    <property type="entry name" value="ZINC_FINGER_C2H2_2"/>
    <property type="match status" value="5"/>
</dbReference>
<feature type="domain" description="C2H2-type" evidence="13">
    <location>
        <begin position="145"/>
        <end position="172"/>
    </location>
</feature>
<evidence type="ECO:0000256" key="8">
    <source>
        <dbReference type="ARBA" id="ARBA00023125"/>
    </source>
</evidence>
<feature type="domain" description="C2H2-type" evidence="13">
    <location>
        <begin position="473"/>
        <end position="501"/>
    </location>
</feature>
<dbReference type="PROSITE" id="PS00028">
    <property type="entry name" value="ZINC_FINGER_C2H2_1"/>
    <property type="match status" value="4"/>
</dbReference>
<comment type="subcellular location">
    <subcellularLocation>
        <location evidence="1">Nucleus</location>
    </subcellularLocation>
</comment>
<proteinExistence type="inferred from homology"/>
<evidence type="ECO:0000256" key="6">
    <source>
        <dbReference type="ARBA" id="ARBA00022833"/>
    </source>
</evidence>
<dbReference type="Proteomes" id="UP000250572">
    <property type="component" value="Unassembled WGS sequence"/>
</dbReference>
<comment type="similarity">
    <text evidence="2">Belongs to the krueppel C2H2-type zinc-finger protein family.</text>
</comment>
<keyword evidence="7" id="KW-0805">Transcription regulation</keyword>
<dbReference type="FunFam" id="3.30.160.60:FF:001450">
    <property type="entry name" value="zinc finger protein 774"/>
    <property type="match status" value="1"/>
</dbReference>
<dbReference type="GO" id="GO:0000981">
    <property type="term" value="F:DNA-binding transcription factor activity, RNA polymerase II-specific"/>
    <property type="evidence" value="ECO:0007669"/>
    <property type="project" value="TreeGrafter"/>
</dbReference>
<feature type="compositionally biased region" description="Basic and acidic residues" evidence="12">
    <location>
        <begin position="332"/>
        <end position="341"/>
    </location>
</feature>
<gene>
    <name evidence="14" type="ORF">CCH79_00006392</name>
</gene>
<dbReference type="GO" id="GO:0000978">
    <property type="term" value="F:RNA polymerase II cis-regulatory region sequence-specific DNA binding"/>
    <property type="evidence" value="ECO:0007669"/>
    <property type="project" value="TreeGrafter"/>
</dbReference>
<evidence type="ECO:0000256" key="1">
    <source>
        <dbReference type="ARBA" id="ARBA00004123"/>
    </source>
</evidence>
<keyword evidence="15" id="KW-1185">Reference proteome</keyword>
<feature type="compositionally biased region" description="Polar residues" evidence="12">
    <location>
        <begin position="342"/>
        <end position="354"/>
    </location>
</feature>
<dbReference type="InterPro" id="IPR051967">
    <property type="entry name" value="Krueppel_C2H2-ZF"/>
</dbReference>
<dbReference type="InterPro" id="IPR013087">
    <property type="entry name" value="Znf_C2H2_type"/>
</dbReference>
<dbReference type="InterPro" id="IPR036236">
    <property type="entry name" value="Znf_C2H2_sf"/>
</dbReference>
<keyword evidence="6" id="KW-0862">Zinc</keyword>
<evidence type="ECO:0000256" key="2">
    <source>
        <dbReference type="ARBA" id="ARBA00006991"/>
    </source>
</evidence>
<dbReference type="AlphaFoldDB" id="A0A315WPQ1"/>
<protein>
    <recommendedName>
        <fullName evidence="13">C2H2-type domain-containing protein</fullName>
    </recommendedName>
</protein>
<feature type="region of interest" description="Disordered" evidence="12">
    <location>
        <begin position="652"/>
        <end position="705"/>
    </location>
</feature>
<comment type="caution">
    <text evidence="14">The sequence shown here is derived from an EMBL/GenBank/DDBJ whole genome shotgun (WGS) entry which is preliminary data.</text>
</comment>
<evidence type="ECO:0000313" key="15">
    <source>
        <dbReference type="Proteomes" id="UP000250572"/>
    </source>
</evidence>
<dbReference type="FunFam" id="3.30.160.60:FF:000075">
    <property type="entry name" value="Putative zinc finger protein 536"/>
    <property type="match status" value="1"/>
</dbReference>
<dbReference type="PANTHER" id="PTHR45925">
    <property type="entry name" value="ZINC FINGER PROTEIN"/>
    <property type="match status" value="1"/>
</dbReference>
<evidence type="ECO:0000256" key="5">
    <source>
        <dbReference type="ARBA" id="ARBA00022771"/>
    </source>
</evidence>
<feature type="compositionally biased region" description="Basic and acidic residues" evidence="12">
    <location>
        <begin position="361"/>
        <end position="370"/>
    </location>
</feature>
<dbReference type="Gene3D" id="3.30.160.60">
    <property type="entry name" value="Classic Zinc Finger"/>
    <property type="match status" value="4"/>
</dbReference>
<evidence type="ECO:0000256" key="10">
    <source>
        <dbReference type="ARBA" id="ARBA00023242"/>
    </source>
</evidence>
<feature type="region of interest" description="Disordered" evidence="12">
    <location>
        <begin position="300"/>
        <end position="370"/>
    </location>
</feature>
<dbReference type="EMBL" id="NHOQ01000244">
    <property type="protein sequence ID" value="PWA31865.1"/>
    <property type="molecule type" value="Genomic_DNA"/>
</dbReference>
<dbReference type="GO" id="GO:0005634">
    <property type="term" value="C:nucleus"/>
    <property type="evidence" value="ECO:0007669"/>
    <property type="project" value="UniProtKB-SubCell"/>
</dbReference>
<organism evidence="14 15">
    <name type="scientific">Gambusia affinis</name>
    <name type="common">Western mosquitofish</name>
    <name type="synonym">Heterandria affinis</name>
    <dbReference type="NCBI Taxonomy" id="33528"/>
    <lineage>
        <taxon>Eukaryota</taxon>
        <taxon>Metazoa</taxon>
        <taxon>Chordata</taxon>
        <taxon>Craniata</taxon>
        <taxon>Vertebrata</taxon>
        <taxon>Euteleostomi</taxon>
        <taxon>Actinopterygii</taxon>
        <taxon>Neopterygii</taxon>
        <taxon>Teleostei</taxon>
        <taxon>Neoteleostei</taxon>
        <taxon>Acanthomorphata</taxon>
        <taxon>Ovalentaria</taxon>
        <taxon>Atherinomorphae</taxon>
        <taxon>Cyprinodontiformes</taxon>
        <taxon>Poeciliidae</taxon>
        <taxon>Poeciliinae</taxon>
        <taxon>Gambusia</taxon>
    </lineage>
</organism>
<evidence type="ECO:0000313" key="14">
    <source>
        <dbReference type="EMBL" id="PWA31865.1"/>
    </source>
</evidence>
<sequence length="1022" mass="113777">MPTHSLLPFVDSPDGLLQDILISNNAGIPGPGCSMTPQSACTAKAVLQSEDSVQLSCMFCDQAFTHQDELGPHVLTHHPTTFYEPTVLRVDAEFRVPGERSRPKPTVPPVQEEAAAPSCIVCGQVAHDASELETHMRKHKDYFTYCCNICGRRFRESWFLKNHMKMHVKPGPKSRAVLDQEAPFTINGVTQEPSLEPILSVYKMCMVCGFFFPDHDSLAEHSKVHNREAELGKDEGKEKIDGATEFHKQNTFLCSLNLQPASENKSLNNARSSKWIPQLDPFTTYQAWQLATKGKIAVGPNNTKDIGQELSTDNEDCGSDKEEMSVIWSESQGDKTVKELRSQPQSATETSNPPRRSLMQKHKDKERPTTCEECHKTFRTYHQLVLHSRVHKRERGGEDSPTSSADVKTPRTVSQDPAEETHEEALEENLISGEDGLDRSKYRSKECSYCGKSFRSSYYLTVHMRTHTGEKPYKCVYCNYAAAQKTSLKYHYDRRHKDKRHVEGSSRSVPLLPSPDGSPAPSRPKLWDSKANGTPEVRFDSLDIKPDKHIVQLKSECNDVQVEQPLAVNLKKEKEERNENSEAPLNLSLKVSVSIVAEARCALTPNLCSFCTYKTLYPEVLIMHKRLIHKDKSDNAKKNEYGGNVKLRRYTGCPPALEGKDVTPLQMTDRRHPRRTKSPLPQPSKPPEVLPVNQPHGPKCSPVPTAGRDVTPVFKPCRQNAESHPNQESSRYTEVTRKTNTGSKYVADRTVSLDRVGVSERSYPSRSGAFWHSDAARLCLSSRFGSLPQVDFGDPSGKRLKLSVPTNRALETGEKASFRPPPLDGPSRLLLPGRNTPQGPGPSSSSEALYSIKTGSASLGGSLESEWNMMNFLHYTPNDLASLYHSTPTNPSHGGLANPRVELILTILAQEPEVYCFNPYQAYPAFQGETPQPLSHTSATGPLTRTPKVKRTKNVKLLELAIGPAQQLYGQLLNILSDFEAKNGKQASVRQAFWDDGHEISPSGAIGAPLEEESDWALTLVM</sequence>
<dbReference type="SMART" id="SM00355">
    <property type="entry name" value="ZnF_C2H2"/>
    <property type="match status" value="8"/>
</dbReference>
<keyword evidence="4" id="KW-0677">Repeat</keyword>
<name>A0A315WPQ1_GAMAF</name>
<keyword evidence="8" id="KW-0238">DNA-binding</keyword>
<dbReference type="PANTHER" id="PTHR45925:SF4">
    <property type="entry name" value="ZINC FINGER PROTEIN 217"/>
    <property type="match status" value="1"/>
</dbReference>
<feature type="domain" description="C2H2-type" evidence="13">
    <location>
        <begin position="369"/>
        <end position="396"/>
    </location>
</feature>